<feature type="region of interest" description="Disordered" evidence="1">
    <location>
        <begin position="261"/>
        <end position="373"/>
    </location>
</feature>
<evidence type="ECO:0000256" key="1">
    <source>
        <dbReference type="SAM" id="MobiDB-lite"/>
    </source>
</evidence>
<dbReference type="InterPro" id="IPR057989">
    <property type="entry name" value="TPR_RPAP1/MINIYO-like"/>
</dbReference>
<feature type="region of interest" description="Disordered" evidence="1">
    <location>
        <begin position="30"/>
        <end position="241"/>
    </location>
</feature>
<dbReference type="STRING" id="5286.A0A0K3CLD1"/>
<evidence type="ECO:0000313" key="4">
    <source>
        <dbReference type="EMBL" id="CTR09758.1"/>
    </source>
</evidence>
<feature type="compositionally biased region" description="Basic and acidic residues" evidence="1">
    <location>
        <begin position="265"/>
        <end position="299"/>
    </location>
</feature>
<evidence type="ECO:0000313" key="5">
    <source>
        <dbReference type="Proteomes" id="UP000199069"/>
    </source>
</evidence>
<dbReference type="GO" id="GO:0006366">
    <property type="term" value="P:transcription by RNA polymerase II"/>
    <property type="evidence" value="ECO:0007669"/>
    <property type="project" value="InterPro"/>
</dbReference>
<evidence type="ECO:0000259" key="3">
    <source>
        <dbReference type="Pfam" id="PF25766"/>
    </source>
</evidence>
<keyword evidence="5" id="KW-1185">Reference proteome</keyword>
<dbReference type="InterPro" id="IPR039913">
    <property type="entry name" value="RPAP1/Rba50"/>
</dbReference>
<evidence type="ECO:0000259" key="2">
    <source>
        <dbReference type="Pfam" id="PF08620"/>
    </source>
</evidence>
<dbReference type="InterPro" id="IPR013929">
    <property type="entry name" value="RPAP1_C"/>
</dbReference>
<dbReference type="Pfam" id="PF08620">
    <property type="entry name" value="RPAP1_C"/>
    <property type="match status" value="1"/>
</dbReference>
<reference evidence="4 5" key="1">
    <citation type="submission" date="2015-07" db="EMBL/GenBank/DDBJ databases">
        <authorList>
            <person name="Cajimat M.N.B."/>
            <person name="Milazzo M.L."/>
            <person name="Fulhorst C.F."/>
        </authorList>
    </citation>
    <scope>NUCLEOTIDE SEQUENCE [LARGE SCALE GENOMIC DNA]</scope>
    <source>
        <strain evidence="4">Single colony</strain>
    </source>
</reference>
<feature type="compositionally biased region" description="Pro residues" evidence="1">
    <location>
        <begin position="131"/>
        <end position="146"/>
    </location>
</feature>
<organism evidence="4 5">
    <name type="scientific">Rhodotorula toruloides</name>
    <name type="common">Yeast</name>
    <name type="synonym">Rhodosporidium toruloides</name>
    <dbReference type="NCBI Taxonomy" id="5286"/>
    <lineage>
        <taxon>Eukaryota</taxon>
        <taxon>Fungi</taxon>
        <taxon>Dikarya</taxon>
        <taxon>Basidiomycota</taxon>
        <taxon>Pucciniomycotina</taxon>
        <taxon>Microbotryomycetes</taxon>
        <taxon>Sporidiobolales</taxon>
        <taxon>Sporidiobolaceae</taxon>
        <taxon>Rhodotorula</taxon>
    </lineage>
</organism>
<dbReference type="AlphaFoldDB" id="A0A0K3CLD1"/>
<dbReference type="PANTHER" id="PTHR21483">
    <property type="entry name" value="RNA POLYMERASE II-ASSOCIATED PROTEIN 1"/>
    <property type="match status" value="1"/>
</dbReference>
<dbReference type="PANTHER" id="PTHR21483:SF18">
    <property type="entry name" value="RNA POLYMERASE II-ASSOCIATED PROTEIN 1"/>
    <property type="match status" value="1"/>
</dbReference>
<accession>A0A0K3CLD1</accession>
<dbReference type="EMBL" id="CWKI01000011">
    <property type="protein sequence ID" value="CTR09758.1"/>
    <property type="molecule type" value="Genomic_DNA"/>
</dbReference>
<dbReference type="Proteomes" id="UP000199069">
    <property type="component" value="Unassembled WGS sequence"/>
</dbReference>
<protein>
    <submittedName>
        <fullName evidence="4">BY PROTMAP: gi|472585261|gb|EMS22815.1| RNA polymerase II-associated protein 1 [Rhodosporidium toruloides NP11]</fullName>
    </submittedName>
</protein>
<feature type="domain" description="RPAP1/MINIYO-like TPR repeats" evidence="3">
    <location>
        <begin position="582"/>
        <end position="707"/>
    </location>
</feature>
<feature type="compositionally biased region" description="Basic and acidic residues" evidence="1">
    <location>
        <begin position="114"/>
        <end position="126"/>
    </location>
</feature>
<dbReference type="Pfam" id="PF25766">
    <property type="entry name" value="TPR_RPAP1"/>
    <property type="match status" value="1"/>
</dbReference>
<feature type="compositionally biased region" description="Low complexity" evidence="1">
    <location>
        <begin position="168"/>
        <end position="226"/>
    </location>
</feature>
<feature type="compositionally biased region" description="Low complexity" evidence="1">
    <location>
        <begin position="52"/>
        <end position="62"/>
    </location>
</feature>
<sequence length="785" mass="85575">MAQRIRPSLADLSDYDQPAFLELDAPAQPAAQVMRTRPPTVASSLPPPIPVIQPSSSTAPSEPEAKPQKPKSRFALQREKEAAAAAQRAPPTGAERFELSLDELDAEVAEQEEQLPRRDIVKDVLERPTSQPKPPSAPGPSRPSPLAPGGTRPTGFPAPGRGVFPRKSQPSAPTSPSVTSTPSSSGPRIFRTSSLVPPTPTSSSLDAASLTSDPADSISSLLSSVSRENEDVVSRMSESEILEEQRQIREEMGLSEGVLRMLQMRGERRRGEVQDKGKREERESRPLPVERKEEVKREEGEEEEGSPEYIRRHFFPNEPPNPALDWTRPVPPPSTSSSSTPASLQTRTFDLSGAPIASSPATDSPEATLSTDHHVSSSTTFTISSLLALTGSSVPSQRSTALTILERIIVRSRAEKGEEKEWEVVRIEYLKLTGCLAPFAPTEPVLAPDWPLCALDELLRSATSPVFQRLPDGWDSSELELVQTSLALMRVVCASSSVQRKPDPPTLLFDLIKVFMLEKDNGTTTGTSGATAEVFRDEAVQRSMTALLEPLAIGHSRSRQLLKPDTRTSDATTEGVSARLSTAPFYQLFTDLVGLYDSISLSDRLFGLVLLPPLAMSYPVDYRRLIWTDYAHILRHLRFTVDEAISDVPPSRAETAIASYLEPRETNEALLMAYVDALASGAVSLASTPFLHFVALHHVASAVFVDEADSASTTAAKLVKALLARRAGKVLQQVLRYRQAEEGVEVKVPPACFDADEASMSERRQWLRMLVGDGGAQQLDALLEQ</sequence>
<gene>
    <name evidence="4" type="primary">FGENESH: predicted gene_11.115</name>
    <name evidence="4" type="ORF">BN2166_0056190</name>
</gene>
<proteinExistence type="predicted"/>
<feature type="compositionally biased region" description="Acidic residues" evidence="1">
    <location>
        <begin position="100"/>
        <end position="113"/>
    </location>
</feature>
<feature type="compositionally biased region" description="Polar residues" evidence="1">
    <location>
        <begin position="359"/>
        <end position="370"/>
    </location>
</feature>
<feature type="domain" description="RPAP1 C-terminal" evidence="2">
    <location>
        <begin position="349"/>
        <end position="411"/>
    </location>
</feature>
<name>A0A0K3CLD1_RHOTO</name>